<proteinExistence type="predicted"/>
<comment type="caution">
    <text evidence="1">The sequence shown here is derived from an EMBL/GenBank/DDBJ whole genome shotgun (WGS) entry which is preliminary data.</text>
</comment>
<protein>
    <submittedName>
        <fullName evidence="1">Uncharacterized protein</fullName>
    </submittedName>
</protein>
<dbReference type="EMBL" id="LXQA011327896">
    <property type="protein sequence ID" value="MCI93388.1"/>
    <property type="molecule type" value="Genomic_DNA"/>
</dbReference>
<keyword evidence="2" id="KW-1185">Reference proteome</keyword>
<name>A0A392VYD0_9FABA</name>
<dbReference type="Proteomes" id="UP000265520">
    <property type="component" value="Unassembled WGS sequence"/>
</dbReference>
<evidence type="ECO:0000313" key="1">
    <source>
        <dbReference type="EMBL" id="MCI93388.1"/>
    </source>
</evidence>
<evidence type="ECO:0000313" key="2">
    <source>
        <dbReference type="Proteomes" id="UP000265520"/>
    </source>
</evidence>
<organism evidence="1 2">
    <name type="scientific">Trifolium medium</name>
    <dbReference type="NCBI Taxonomy" id="97028"/>
    <lineage>
        <taxon>Eukaryota</taxon>
        <taxon>Viridiplantae</taxon>
        <taxon>Streptophyta</taxon>
        <taxon>Embryophyta</taxon>
        <taxon>Tracheophyta</taxon>
        <taxon>Spermatophyta</taxon>
        <taxon>Magnoliopsida</taxon>
        <taxon>eudicotyledons</taxon>
        <taxon>Gunneridae</taxon>
        <taxon>Pentapetalae</taxon>
        <taxon>rosids</taxon>
        <taxon>fabids</taxon>
        <taxon>Fabales</taxon>
        <taxon>Fabaceae</taxon>
        <taxon>Papilionoideae</taxon>
        <taxon>50 kb inversion clade</taxon>
        <taxon>NPAAA clade</taxon>
        <taxon>Hologalegina</taxon>
        <taxon>IRL clade</taxon>
        <taxon>Trifolieae</taxon>
        <taxon>Trifolium</taxon>
    </lineage>
</organism>
<reference evidence="1 2" key="1">
    <citation type="journal article" date="2018" name="Front. Plant Sci.">
        <title>Red Clover (Trifolium pratense) and Zigzag Clover (T. medium) - A Picture of Genomic Similarities and Differences.</title>
        <authorList>
            <person name="Dluhosova J."/>
            <person name="Istvanek J."/>
            <person name="Nedelnik J."/>
            <person name="Repkova J."/>
        </authorList>
    </citation>
    <scope>NUCLEOTIDE SEQUENCE [LARGE SCALE GENOMIC DNA]</scope>
    <source>
        <strain evidence="2">cv. 10/8</strain>
        <tissue evidence="1">Leaf</tissue>
    </source>
</reference>
<sequence>MVDIVSSAVRWVTRLLSAHRRKTNVLGVEGWGIGPMSVGR</sequence>
<dbReference type="AlphaFoldDB" id="A0A392VYD0"/>
<feature type="non-terminal residue" evidence="1">
    <location>
        <position position="40"/>
    </location>
</feature>
<accession>A0A392VYD0</accession>